<dbReference type="SUPFAM" id="SSF57845">
    <property type="entry name" value="B-box zinc-binding domain"/>
    <property type="match status" value="1"/>
</dbReference>
<evidence type="ECO:0000256" key="2">
    <source>
        <dbReference type="SAM" id="Coils"/>
    </source>
</evidence>
<dbReference type="Proteomes" id="UP000507470">
    <property type="component" value="Unassembled WGS sequence"/>
</dbReference>
<dbReference type="Gene3D" id="3.30.160.60">
    <property type="entry name" value="Classic Zinc Finger"/>
    <property type="match status" value="1"/>
</dbReference>
<dbReference type="InterPro" id="IPR047153">
    <property type="entry name" value="TRIM45/56/19-like"/>
</dbReference>
<feature type="domain" description="B box-type" evidence="3">
    <location>
        <begin position="11"/>
        <end position="59"/>
    </location>
</feature>
<feature type="coiled-coil region" evidence="2">
    <location>
        <begin position="152"/>
        <end position="179"/>
    </location>
</feature>
<evidence type="ECO:0000313" key="5">
    <source>
        <dbReference type="Proteomes" id="UP000507470"/>
    </source>
</evidence>
<evidence type="ECO:0000256" key="1">
    <source>
        <dbReference type="PROSITE-ProRule" id="PRU00024"/>
    </source>
</evidence>
<keyword evidence="1" id="KW-0862">Zinc</keyword>
<dbReference type="AlphaFoldDB" id="A0A6J8BJU7"/>
<feature type="domain" description="B box-type" evidence="3">
    <location>
        <begin position="71"/>
        <end position="112"/>
    </location>
</feature>
<evidence type="ECO:0000259" key="3">
    <source>
        <dbReference type="PROSITE" id="PS50119"/>
    </source>
</evidence>
<gene>
    <name evidence="4" type="ORF">MCOR_19143</name>
</gene>
<dbReference type="InterPro" id="IPR000315">
    <property type="entry name" value="Znf_B-box"/>
</dbReference>
<accession>A0A6J8BJU7</accession>
<protein>
    <recommendedName>
        <fullName evidence="3">B box-type domain-containing protein</fullName>
    </recommendedName>
</protein>
<keyword evidence="1" id="KW-0863">Zinc-finger</keyword>
<sequence>MAFSQSIRKGQAPLCCNLCEIETKISSKCMDCDLLMCTKCRDKVHPKFKNAKDHKIVDIKDIALYAEEMDFNSIKCQDHTGQNCCLFCESCDHLVCPLCISKTHNGHGLIEISKSYETKLHWLKQAQVKVQSNLQNLNKYDAKIEEMQKSGKEQCKDTKEKIQAQNKALKTAVDEFTERMETKLEHEISLHQKSIEKERITTHQLKKKVEDQRSKLENIINAKDAAEVLKCRDEFQQSTSEEMELPKLNINLVPTFCPGELTHEVFGSLQNNISMKMTISEQFVIEVPRIDNILVCSDDSILISCQNKPVLLNKVKPEQGNLKDIHRIEKQVFDMAITQSQDILVSTGYSTLQLVNDKTGKFTSTKYSVAPLLIVGVHVTKSNKVIVGAISDWSPTCTPARSCIITMNATEHETTYEYDKIDTPIIIFPWRIISTSNGRICILDRRSNDFNGQVVVFNEGDVIQVF</sequence>
<dbReference type="CDD" id="cd19757">
    <property type="entry name" value="Bbox1"/>
    <property type="match status" value="1"/>
</dbReference>
<keyword evidence="5" id="KW-1185">Reference proteome</keyword>
<dbReference type="PROSITE" id="PS50119">
    <property type="entry name" value="ZF_BBOX"/>
    <property type="match status" value="2"/>
</dbReference>
<dbReference type="Pfam" id="PF00643">
    <property type="entry name" value="zf-B_box"/>
    <property type="match status" value="1"/>
</dbReference>
<keyword evidence="1" id="KW-0479">Metal-binding</keyword>
<dbReference type="GO" id="GO:0008270">
    <property type="term" value="F:zinc ion binding"/>
    <property type="evidence" value="ECO:0007669"/>
    <property type="project" value="UniProtKB-KW"/>
</dbReference>
<dbReference type="OrthoDB" id="6121413at2759"/>
<dbReference type="PANTHER" id="PTHR25462:SF296">
    <property type="entry name" value="MEIOTIC P26, ISOFORM F"/>
    <property type="match status" value="1"/>
</dbReference>
<dbReference type="SMART" id="SM00336">
    <property type="entry name" value="BBOX"/>
    <property type="match status" value="2"/>
</dbReference>
<keyword evidence="2" id="KW-0175">Coiled coil</keyword>
<dbReference type="PANTHER" id="PTHR25462">
    <property type="entry name" value="BONUS, ISOFORM C-RELATED"/>
    <property type="match status" value="1"/>
</dbReference>
<organism evidence="4 5">
    <name type="scientific">Mytilus coruscus</name>
    <name type="common">Sea mussel</name>
    <dbReference type="NCBI Taxonomy" id="42192"/>
    <lineage>
        <taxon>Eukaryota</taxon>
        <taxon>Metazoa</taxon>
        <taxon>Spiralia</taxon>
        <taxon>Lophotrochozoa</taxon>
        <taxon>Mollusca</taxon>
        <taxon>Bivalvia</taxon>
        <taxon>Autobranchia</taxon>
        <taxon>Pteriomorphia</taxon>
        <taxon>Mytilida</taxon>
        <taxon>Mytiloidea</taxon>
        <taxon>Mytilidae</taxon>
        <taxon>Mytilinae</taxon>
        <taxon>Mytilus</taxon>
    </lineage>
</organism>
<reference evidence="4 5" key="1">
    <citation type="submission" date="2020-06" db="EMBL/GenBank/DDBJ databases">
        <authorList>
            <person name="Li R."/>
            <person name="Bekaert M."/>
        </authorList>
    </citation>
    <scope>NUCLEOTIDE SEQUENCE [LARGE SCALE GENOMIC DNA]</scope>
    <source>
        <strain evidence="5">wild</strain>
    </source>
</reference>
<dbReference type="EMBL" id="CACVKT020003360">
    <property type="protein sequence ID" value="CAC5383390.1"/>
    <property type="molecule type" value="Genomic_DNA"/>
</dbReference>
<evidence type="ECO:0000313" key="4">
    <source>
        <dbReference type="EMBL" id="CAC5383390.1"/>
    </source>
</evidence>
<proteinExistence type="predicted"/>
<name>A0A6J8BJU7_MYTCO</name>